<name>A0A9N9NE89_9GLOM</name>
<dbReference type="GO" id="GO:0006370">
    <property type="term" value="P:7-methylguanosine mRNA capping"/>
    <property type="evidence" value="ECO:0007669"/>
    <property type="project" value="TreeGrafter"/>
</dbReference>
<dbReference type="Pfam" id="PF03919">
    <property type="entry name" value="mRNA_cap_C"/>
    <property type="match status" value="1"/>
</dbReference>
<dbReference type="InterPro" id="IPR012340">
    <property type="entry name" value="NA-bd_OB-fold"/>
</dbReference>
<dbReference type="SUPFAM" id="SSF56091">
    <property type="entry name" value="DNA ligase/mRNA capping enzyme, catalytic domain"/>
    <property type="match status" value="1"/>
</dbReference>
<evidence type="ECO:0000313" key="4">
    <source>
        <dbReference type="Proteomes" id="UP000789570"/>
    </source>
</evidence>
<evidence type="ECO:0000313" key="3">
    <source>
        <dbReference type="EMBL" id="CAG8729527.1"/>
    </source>
</evidence>
<feature type="domain" description="mRNA capping enzyme C-terminal" evidence="2">
    <location>
        <begin position="80"/>
        <end position="181"/>
    </location>
</feature>
<feature type="non-terminal residue" evidence="3">
    <location>
        <position position="1"/>
    </location>
</feature>
<feature type="compositionally biased region" description="Basic and acidic residues" evidence="1">
    <location>
        <begin position="194"/>
        <end position="204"/>
    </location>
</feature>
<dbReference type="Proteomes" id="UP000789570">
    <property type="component" value="Unassembled WGS sequence"/>
</dbReference>
<dbReference type="InterPro" id="IPR051029">
    <property type="entry name" value="mRNA_Capping_Enz/RNA_Phosphat"/>
</dbReference>
<organism evidence="3 4">
    <name type="scientific">Funneliformis caledonium</name>
    <dbReference type="NCBI Taxonomy" id="1117310"/>
    <lineage>
        <taxon>Eukaryota</taxon>
        <taxon>Fungi</taxon>
        <taxon>Fungi incertae sedis</taxon>
        <taxon>Mucoromycota</taxon>
        <taxon>Glomeromycotina</taxon>
        <taxon>Glomeromycetes</taxon>
        <taxon>Glomerales</taxon>
        <taxon>Glomeraceae</taxon>
        <taxon>Funneliformis</taxon>
    </lineage>
</organism>
<keyword evidence="4" id="KW-1185">Reference proteome</keyword>
<dbReference type="PANTHER" id="PTHR10367:SF17">
    <property type="entry name" value="MRNA-CAPPING ENZYME"/>
    <property type="match status" value="1"/>
</dbReference>
<dbReference type="PANTHER" id="PTHR10367">
    <property type="entry name" value="MRNA-CAPPING ENZYME"/>
    <property type="match status" value="1"/>
</dbReference>
<proteinExistence type="predicted"/>
<accession>A0A9N9NE89</accession>
<dbReference type="Gene3D" id="2.40.50.140">
    <property type="entry name" value="Nucleic acid-binding proteins"/>
    <property type="match status" value="1"/>
</dbReference>
<feature type="region of interest" description="Disordered" evidence="1">
    <location>
        <begin position="190"/>
        <end position="212"/>
    </location>
</feature>
<comment type="caution">
    <text evidence="3">The sequence shown here is derived from an EMBL/GenBank/DDBJ whole genome shotgun (WGS) entry which is preliminary data.</text>
</comment>
<dbReference type="GO" id="GO:0004484">
    <property type="term" value="F:mRNA guanylyltransferase activity"/>
    <property type="evidence" value="ECO:0007669"/>
    <property type="project" value="TreeGrafter"/>
</dbReference>
<reference evidence="3" key="1">
    <citation type="submission" date="2021-06" db="EMBL/GenBank/DDBJ databases">
        <authorList>
            <person name="Kallberg Y."/>
            <person name="Tangrot J."/>
            <person name="Rosling A."/>
        </authorList>
    </citation>
    <scope>NUCLEOTIDE SEQUENCE</scope>
    <source>
        <strain evidence="3">UK204</strain>
    </source>
</reference>
<dbReference type="Gene3D" id="3.30.470.30">
    <property type="entry name" value="DNA ligase/mRNA capping enzyme"/>
    <property type="match status" value="1"/>
</dbReference>
<gene>
    <name evidence="3" type="ORF">FCALED_LOCUS14893</name>
</gene>
<dbReference type="SUPFAM" id="SSF50249">
    <property type="entry name" value="Nucleic acid-binding proteins"/>
    <property type="match status" value="1"/>
</dbReference>
<dbReference type="AlphaFoldDB" id="A0A9N9NE89"/>
<feature type="non-terminal residue" evidence="3">
    <location>
        <position position="212"/>
    </location>
</feature>
<evidence type="ECO:0000256" key="1">
    <source>
        <dbReference type="SAM" id="MobiDB-lite"/>
    </source>
</evidence>
<dbReference type="OrthoDB" id="200924at2759"/>
<dbReference type="InterPro" id="IPR013846">
    <property type="entry name" value="mRNA_cap_enzyme_C"/>
</dbReference>
<dbReference type="EMBL" id="CAJVPQ010011936">
    <property type="protein sequence ID" value="CAG8729527.1"/>
    <property type="molecule type" value="Genomic_DNA"/>
</dbReference>
<protein>
    <submittedName>
        <fullName evidence="3">16904_t:CDS:1</fullName>
    </submittedName>
</protein>
<evidence type="ECO:0000259" key="2">
    <source>
        <dbReference type="Pfam" id="PF03919"/>
    </source>
</evidence>
<sequence>ITPKLLVFDLLVMDKTNYMNKPLNKRLGCLHEFIMRPYEKMLRKRPELARMRPFKDGLIFTSLKSGYLAEQILKWKPPNENSIDLKLCFDFNCHNENNKPRFCLYKWMNVHRYFDDMYVTDEDWKHDFQQYEGRIVEVVYSPSMNPPWRFKRFRYDLPHANHYTKYEPVHTNIELKLSLQNLEQQSNILNNNLDSRDHSSKKESVGLMNSFL</sequence>